<evidence type="ECO:0000313" key="1">
    <source>
        <dbReference type="EMBL" id="KAH3842306.1"/>
    </source>
</evidence>
<name>A0A9D4KNI6_DREPO</name>
<dbReference type="EMBL" id="JAIWYP010000004">
    <property type="protein sequence ID" value="KAH3842306.1"/>
    <property type="molecule type" value="Genomic_DNA"/>
</dbReference>
<dbReference type="AlphaFoldDB" id="A0A9D4KNI6"/>
<comment type="caution">
    <text evidence="1">The sequence shown here is derived from an EMBL/GenBank/DDBJ whole genome shotgun (WGS) entry which is preliminary data.</text>
</comment>
<sequence>MKEQRDKIARWTAILATYAFASEYRSGLKQPHCDTLSRCEGPKYCDCPLVDTGEPLKCGPCTKSRKRAAVMVAQLRGLLSKPQDDVSHEAESNNLATKDAIRAVLRSKLWSSQYT</sequence>
<protein>
    <submittedName>
        <fullName evidence="1">Uncharacterized protein</fullName>
    </submittedName>
</protein>
<accession>A0A9D4KNI6</accession>
<evidence type="ECO:0000313" key="2">
    <source>
        <dbReference type="Proteomes" id="UP000828390"/>
    </source>
</evidence>
<keyword evidence="2" id="KW-1185">Reference proteome</keyword>
<reference evidence="1" key="2">
    <citation type="submission" date="2020-11" db="EMBL/GenBank/DDBJ databases">
        <authorList>
            <person name="McCartney M.A."/>
            <person name="Auch B."/>
            <person name="Kono T."/>
            <person name="Mallez S."/>
            <person name="Becker A."/>
            <person name="Gohl D.M."/>
            <person name="Silverstein K.A.T."/>
            <person name="Koren S."/>
            <person name="Bechman K.B."/>
            <person name="Herman A."/>
            <person name="Abrahante J.E."/>
            <person name="Garbe J."/>
        </authorList>
    </citation>
    <scope>NUCLEOTIDE SEQUENCE</scope>
    <source>
        <strain evidence="1">Duluth1</strain>
        <tissue evidence="1">Whole animal</tissue>
    </source>
</reference>
<dbReference type="Proteomes" id="UP000828390">
    <property type="component" value="Unassembled WGS sequence"/>
</dbReference>
<organism evidence="1 2">
    <name type="scientific">Dreissena polymorpha</name>
    <name type="common">Zebra mussel</name>
    <name type="synonym">Mytilus polymorpha</name>
    <dbReference type="NCBI Taxonomy" id="45954"/>
    <lineage>
        <taxon>Eukaryota</taxon>
        <taxon>Metazoa</taxon>
        <taxon>Spiralia</taxon>
        <taxon>Lophotrochozoa</taxon>
        <taxon>Mollusca</taxon>
        <taxon>Bivalvia</taxon>
        <taxon>Autobranchia</taxon>
        <taxon>Heteroconchia</taxon>
        <taxon>Euheterodonta</taxon>
        <taxon>Imparidentia</taxon>
        <taxon>Neoheterodontei</taxon>
        <taxon>Myida</taxon>
        <taxon>Dreissenoidea</taxon>
        <taxon>Dreissenidae</taxon>
        <taxon>Dreissena</taxon>
    </lineage>
</organism>
<proteinExistence type="predicted"/>
<gene>
    <name evidence="1" type="ORF">DPMN_115803</name>
</gene>
<reference evidence="1" key="1">
    <citation type="journal article" date="2019" name="bioRxiv">
        <title>The Genome of the Zebra Mussel, Dreissena polymorpha: A Resource for Invasive Species Research.</title>
        <authorList>
            <person name="McCartney M.A."/>
            <person name="Auch B."/>
            <person name="Kono T."/>
            <person name="Mallez S."/>
            <person name="Zhang Y."/>
            <person name="Obille A."/>
            <person name="Becker A."/>
            <person name="Abrahante J.E."/>
            <person name="Garbe J."/>
            <person name="Badalamenti J.P."/>
            <person name="Herman A."/>
            <person name="Mangelson H."/>
            <person name="Liachko I."/>
            <person name="Sullivan S."/>
            <person name="Sone E.D."/>
            <person name="Koren S."/>
            <person name="Silverstein K.A.T."/>
            <person name="Beckman K.B."/>
            <person name="Gohl D.M."/>
        </authorList>
    </citation>
    <scope>NUCLEOTIDE SEQUENCE</scope>
    <source>
        <strain evidence="1">Duluth1</strain>
        <tissue evidence="1">Whole animal</tissue>
    </source>
</reference>